<accession>A0A8B7NA93</accession>
<feature type="transmembrane region" description="Helical" evidence="1">
    <location>
        <begin position="75"/>
        <end position="98"/>
    </location>
</feature>
<dbReference type="GeneID" id="108667915"/>
<name>A0A8B7NA93_HYAAZ</name>
<dbReference type="RefSeq" id="XP_018010504.1">
    <property type="nucleotide sequence ID" value="XM_018155015.2"/>
</dbReference>
<gene>
    <name evidence="3" type="primary">LOC108667915</name>
</gene>
<feature type="transmembrane region" description="Helical" evidence="1">
    <location>
        <begin position="30"/>
        <end position="55"/>
    </location>
</feature>
<dbReference type="PANTHER" id="PTHR21579">
    <property type="entry name" value="PROTEIN TINCAR"/>
    <property type="match status" value="1"/>
</dbReference>
<keyword evidence="1" id="KW-1133">Transmembrane helix</keyword>
<evidence type="ECO:0000313" key="3">
    <source>
        <dbReference type="RefSeq" id="XP_018010504.1"/>
    </source>
</evidence>
<dbReference type="PANTHER" id="PTHR21579:SF20">
    <property type="entry name" value="PROTEIN TINCAR"/>
    <property type="match status" value="1"/>
</dbReference>
<feature type="transmembrane region" description="Helical" evidence="1">
    <location>
        <begin position="138"/>
        <end position="167"/>
    </location>
</feature>
<dbReference type="AlphaFoldDB" id="A0A8B7NA93"/>
<protein>
    <submittedName>
        <fullName evidence="3">Uncharacterized protein LOC108667915</fullName>
    </submittedName>
</protein>
<proteinExistence type="predicted"/>
<dbReference type="KEGG" id="hazt:108667915"/>
<evidence type="ECO:0000256" key="1">
    <source>
        <dbReference type="SAM" id="Phobius"/>
    </source>
</evidence>
<keyword evidence="1" id="KW-0472">Membrane</keyword>
<organism evidence="2 3">
    <name type="scientific">Hyalella azteca</name>
    <name type="common">Amphipod</name>
    <dbReference type="NCBI Taxonomy" id="294128"/>
    <lineage>
        <taxon>Eukaryota</taxon>
        <taxon>Metazoa</taxon>
        <taxon>Ecdysozoa</taxon>
        <taxon>Arthropoda</taxon>
        <taxon>Crustacea</taxon>
        <taxon>Multicrustacea</taxon>
        <taxon>Malacostraca</taxon>
        <taxon>Eumalacostraca</taxon>
        <taxon>Peracarida</taxon>
        <taxon>Amphipoda</taxon>
        <taxon>Senticaudata</taxon>
        <taxon>Talitrida</taxon>
        <taxon>Talitroidea</taxon>
        <taxon>Hyalellidae</taxon>
        <taxon>Hyalella</taxon>
    </lineage>
</organism>
<dbReference type="Proteomes" id="UP000694843">
    <property type="component" value="Unplaced"/>
</dbReference>
<dbReference type="OrthoDB" id="10033661at2759"/>
<dbReference type="InterPro" id="IPR053291">
    <property type="entry name" value="Ommatidial_diff-associated"/>
</dbReference>
<evidence type="ECO:0000313" key="2">
    <source>
        <dbReference type="Proteomes" id="UP000694843"/>
    </source>
</evidence>
<keyword evidence="2" id="KW-1185">Reference proteome</keyword>
<reference evidence="3" key="1">
    <citation type="submission" date="2025-08" db="UniProtKB">
        <authorList>
            <consortium name="RefSeq"/>
        </authorList>
    </citation>
    <scope>IDENTIFICATION</scope>
    <source>
        <tissue evidence="3">Whole organism</tissue>
    </source>
</reference>
<keyword evidence="1" id="KW-0812">Transmembrane</keyword>
<sequence>MTGEASKRSSSSPKSCKEEQKRWWRCHRRLHLTGGGVWCLWYSVVVAALTGYLVYRSVRRFLAAASLPWPEDEAPYVALNAYVGLVGASVVVTPFLLLTSLHKVGNFANDGFQLGRSLSTCSNDPPVLPMPTPGLVSCLMYSCLMCSCLMCSCLMCSCLMCSCLMYNCVMCTLTCRHVKAQRAKFHGRLTRH</sequence>